<reference evidence="3" key="1">
    <citation type="submission" date="2021-02" db="EMBL/GenBank/DDBJ databases">
        <authorList>
            <person name="Dougan E. K."/>
            <person name="Rhodes N."/>
            <person name="Thang M."/>
            <person name="Chan C."/>
        </authorList>
    </citation>
    <scope>NUCLEOTIDE SEQUENCE</scope>
</reference>
<dbReference type="InterPro" id="IPR018170">
    <property type="entry name" value="Aldo/ket_reductase_CS"/>
</dbReference>
<dbReference type="PROSITE" id="PS00062">
    <property type="entry name" value="ALDOKETO_REDUCTASE_2"/>
    <property type="match status" value="1"/>
</dbReference>
<sequence length="443" mass="48773">ADCFELYYRPRNMLTARCVQLAIPRAHFSALETQKLRQDRWPRSAGREHSSFRVTGSAIAGVAASAVAVARRRRKKSRACLGLRRAVSSASEELELPELAVGTWAWGNRLLWQYSPDMDEDLRRSFDLCVDRGAFMFDTGDTYGTGDLDCRSEKLLGEFSKTLSSSSLPWPFPQKRLVLATKWAPQPWRLTRESLVEACRASVERMGRVDLGQLHWPPAFFHEAQLLDGLGDVYEQGLVRGIGLSNYGPVGLRRVVSRLRERGVPVATAQVQFSLLTESNDELVATCQDLGVRPIAYSPLCLGLLSGKYGEGSELPPPPRGWLFGSLLGNKELQNLLSLLGDIGQVRGKSVAQVAINWCVCKGAIPLVGMKNAKQAAENLGAIGWRLSDSEVSDLDAAAKRAPRTQPNPASADFTPWPPFCLLSDGRLLLLLLSCTFASLTFQ</sequence>
<protein>
    <recommendedName>
        <fullName evidence="2">NADP-dependent oxidoreductase domain-containing protein</fullName>
    </recommendedName>
</protein>
<keyword evidence="1" id="KW-0560">Oxidoreductase</keyword>
<gene>
    <name evidence="3" type="ORF">PGLA1383_LOCUS39825</name>
</gene>
<feature type="non-terminal residue" evidence="3">
    <location>
        <position position="1"/>
    </location>
</feature>
<dbReference type="PANTHER" id="PTHR43625:SF5">
    <property type="entry name" value="PYRIDOXAL REDUCTASE, CHLOROPLASTIC"/>
    <property type="match status" value="1"/>
</dbReference>
<dbReference type="InterPro" id="IPR036812">
    <property type="entry name" value="NAD(P)_OxRdtase_dom_sf"/>
</dbReference>
<dbReference type="Pfam" id="PF00248">
    <property type="entry name" value="Aldo_ket_red"/>
    <property type="match status" value="1"/>
</dbReference>
<accession>A0A813GBR1</accession>
<dbReference type="SUPFAM" id="SSF51430">
    <property type="entry name" value="NAD(P)-linked oxidoreductase"/>
    <property type="match status" value="1"/>
</dbReference>
<dbReference type="Proteomes" id="UP000654075">
    <property type="component" value="Unassembled WGS sequence"/>
</dbReference>
<dbReference type="InterPro" id="IPR050791">
    <property type="entry name" value="Aldo-Keto_reductase"/>
</dbReference>
<dbReference type="GO" id="GO:0005737">
    <property type="term" value="C:cytoplasm"/>
    <property type="evidence" value="ECO:0007669"/>
    <property type="project" value="TreeGrafter"/>
</dbReference>
<dbReference type="OMA" id="IHILCAR"/>
<feature type="domain" description="NADP-dependent oxidoreductase" evidence="2">
    <location>
        <begin position="98"/>
        <end position="399"/>
    </location>
</feature>
<dbReference type="EMBL" id="CAJNNV010027958">
    <property type="protein sequence ID" value="CAE8622376.1"/>
    <property type="molecule type" value="Genomic_DNA"/>
</dbReference>
<organism evidence="3 4">
    <name type="scientific">Polarella glacialis</name>
    <name type="common">Dinoflagellate</name>
    <dbReference type="NCBI Taxonomy" id="89957"/>
    <lineage>
        <taxon>Eukaryota</taxon>
        <taxon>Sar</taxon>
        <taxon>Alveolata</taxon>
        <taxon>Dinophyceae</taxon>
        <taxon>Suessiales</taxon>
        <taxon>Suessiaceae</taxon>
        <taxon>Polarella</taxon>
    </lineage>
</organism>
<keyword evidence="4" id="KW-1185">Reference proteome</keyword>
<dbReference type="OrthoDB" id="2310150at2759"/>
<evidence type="ECO:0000256" key="1">
    <source>
        <dbReference type="ARBA" id="ARBA00023002"/>
    </source>
</evidence>
<dbReference type="GO" id="GO:0016491">
    <property type="term" value="F:oxidoreductase activity"/>
    <property type="evidence" value="ECO:0007669"/>
    <property type="project" value="UniProtKB-KW"/>
</dbReference>
<dbReference type="Gene3D" id="3.20.20.100">
    <property type="entry name" value="NADP-dependent oxidoreductase domain"/>
    <property type="match status" value="1"/>
</dbReference>
<name>A0A813GBR1_POLGL</name>
<proteinExistence type="predicted"/>
<dbReference type="PANTHER" id="PTHR43625">
    <property type="entry name" value="AFLATOXIN B1 ALDEHYDE REDUCTASE"/>
    <property type="match status" value="1"/>
</dbReference>
<dbReference type="CDD" id="cd19093">
    <property type="entry name" value="AKR_AtPLR-like"/>
    <property type="match status" value="1"/>
</dbReference>
<dbReference type="InterPro" id="IPR023210">
    <property type="entry name" value="NADP_OxRdtase_dom"/>
</dbReference>
<dbReference type="AlphaFoldDB" id="A0A813GBR1"/>
<evidence type="ECO:0000313" key="3">
    <source>
        <dbReference type="EMBL" id="CAE8622376.1"/>
    </source>
</evidence>
<comment type="caution">
    <text evidence="3">The sequence shown here is derived from an EMBL/GenBank/DDBJ whole genome shotgun (WGS) entry which is preliminary data.</text>
</comment>
<evidence type="ECO:0000313" key="4">
    <source>
        <dbReference type="Proteomes" id="UP000654075"/>
    </source>
</evidence>
<evidence type="ECO:0000259" key="2">
    <source>
        <dbReference type="Pfam" id="PF00248"/>
    </source>
</evidence>